<gene>
    <name evidence="1" type="ORF">DPMN_098347</name>
</gene>
<keyword evidence="2" id="KW-1185">Reference proteome</keyword>
<protein>
    <submittedName>
        <fullName evidence="1">Uncharacterized protein</fullName>
    </submittedName>
</protein>
<dbReference type="AlphaFoldDB" id="A0A9D4R684"/>
<dbReference type="Proteomes" id="UP000828390">
    <property type="component" value="Unassembled WGS sequence"/>
</dbReference>
<organism evidence="1 2">
    <name type="scientific">Dreissena polymorpha</name>
    <name type="common">Zebra mussel</name>
    <name type="synonym">Mytilus polymorpha</name>
    <dbReference type="NCBI Taxonomy" id="45954"/>
    <lineage>
        <taxon>Eukaryota</taxon>
        <taxon>Metazoa</taxon>
        <taxon>Spiralia</taxon>
        <taxon>Lophotrochozoa</taxon>
        <taxon>Mollusca</taxon>
        <taxon>Bivalvia</taxon>
        <taxon>Autobranchia</taxon>
        <taxon>Heteroconchia</taxon>
        <taxon>Euheterodonta</taxon>
        <taxon>Imparidentia</taxon>
        <taxon>Neoheterodontei</taxon>
        <taxon>Myida</taxon>
        <taxon>Dreissenoidea</taxon>
        <taxon>Dreissenidae</taxon>
        <taxon>Dreissena</taxon>
    </lineage>
</organism>
<comment type="caution">
    <text evidence="1">The sequence shown here is derived from an EMBL/GenBank/DDBJ whole genome shotgun (WGS) entry which is preliminary data.</text>
</comment>
<reference evidence="1" key="1">
    <citation type="journal article" date="2019" name="bioRxiv">
        <title>The Genome of the Zebra Mussel, Dreissena polymorpha: A Resource for Invasive Species Research.</title>
        <authorList>
            <person name="McCartney M.A."/>
            <person name="Auch B."/>
            <person name="Kono T."/>
            <person name="Mallez S."/>
            <person name="Zhang Y."/>
            <person name="Obille A."/>
            <person name="Becker A."/>
            <person name="Abrahante J.E."/>
            <person name="Garbe J."/>
            <person name="Badalamenti J.P."/>
            <person name="Herman A."/>
            <person name="Mangelson H."/>
            <person name="Liachko I."/>
            <person name="Sullivan S."/>
            <person name="Sone E.D."/>
            <person name="Koren S."/>
            <person name="Silverstein K.A.T."/>
            <person name="Beckman K.B."/>
            <person name="Gohl D.M."/>
        </authorList>
    </citation>
    <scope>NUCLEOTIDE SEQUENCE</scope>
    <source>
        <strain evidence="1">Duluth1</strain>
        <tissue evidence="1">Whole animal</tissue>
    </source>
</reference>
<sequence length="67" mass="7584">MEKVCRKRGERRRYVVDAAEEGGPEQSALARCCCGPMLHWELTGISQVSQNICHGRLTQFEKVAFCL</sequence>
<evidence type="ECO:0000313" key="1">
    <source>
        <dbReference type="EMBL" id="KAH3855778.1"/>
    </source>
</evidence>
<evidence type="ECO:0000313" key="2">
    <source>
        <dbReference type="Proteomes" id="UP000828390"/>
    </source>
</evidence>
<dbReference type="EMBL" id="JAIWYP010000003">
    <property type="protein sequence ID" value="KAH3855778.1"/>
    <property type="molecule type" value="Genomic_DNA"/>
</dbReference>
<accession>A0A9D4R684</accession>
<proteinExistence type="predicted"/>
<name>A0A9D4R684_DREPO</name>
<reference evidence="1" key="2">
    <citation type="submission" date="2020-11" db="EMBL/GenBank/DDBJ databases">
        <authorList>
            <person name="McCartney M.A."/>
            <person name="Auch B."/>
            <person name="Kono T."/>
            <person name="Mallez S."/>
            <person name="Becker A."/>
            <person name="Gohl D.M."/>
            <person name="Silverstein K.A.T."/>
            <person name="Koren S."/>
            <person name="Bechman K.B."/>
            <person name="Herman A."/>
            <person name="Abrahante J.E."/>
            <person name="Garbe J."/>
        </authorList>
    </citation>
    <scope>NUCLEOTIDE SEQUENCE</scope>
    <source>
        <strain evidence="1">Duluth1</strain>
        <tissue evidence="1">Whole animal</tissue>
    </source>
</reference>